<name>C3X9S4_OXAFO</name>
<dbReference type="Gene3D" id="3.40.50.720">
    <property type="entry name" value="NAD(P)-binding Rossmann-like Domain"/>
    <property type="match status" value="1"/>
</dbReference>
<sequence length="137" mass="15364">MLVEDPEGIKQIMKDCKTIAIVGFSDDPGKAGYFVADYLKSVGYKIIPVNPNLKWGLKEKCYSSLLDIPKDEKVDMVDCFRRSEFIPDIARDAVAIGAKVLWMQKGIKNEEAVKIASDAGMKVVQNLCTMREHNRLP</sequence>
<organism evidence="2 3">
    <name type="scientific">Oxalobacter formigenes OXCC13</name>
    <dbReference type="NCBI Taxonomy" id="556269"/>
    <lineage>
        <taxon>Bacteria</taxon>
        <taxon>Pseudomonadati</taxon>
        <taxon>Pseudomonadota</taxon>
        <taxon>Betaproteobacteria</taxon>
        <taxon>Burkholderiales</taxon>
        <taxon>Oxalobacteraceae</taxon>
        <taxon>Oxalobacter</taxon>
    </lineage>
</organism>
<dbReference type="PANTHER" id="PTHR33303">
    <property type="entry name" value="CYTOPLASMIC PROTEIN-RELATED"/>
    <property type="match status" value="1"/>
</dbReference>
<dbReference type="STRING" id="847.BRW83_1169"/>
<dbReference type="Pfam" id="PF13380">
    <property type="entry name" value="CoA_binding_2"/>
    <property type="match status" value="1"/>
</dbReference>
<dbReference type="Proteomes" id="UP000005089">
    <property type="component" value="Unassembled WGS sequence"/>
</dbReference>
<dbReference type="SMART" id="SM00881">
    <property type="entry name" value="CoA_binding"/>
    <property type="match status" value="1"/>
</dbReference>
<protein>
    <submittedName>
        <fullName evidence="2">CoA binding domain protein</fullName>
    </submittedName>
</protein>
<dbReference type="InterPro" id="IPR003781">
    <property type="entry name" value="CoA-bd"/>
</dbReference>
<reference evidence="2 3" key="1">
    <citation type="submission" date="2009-02" db="EMBL/GenBank/DDBJ databases">
        <title>The Genome Sequence of Oxalobacter formigenes OXCC13.</title>
        <authorList>
            <consortium name="The Broad Institute Genome Sequencing Platform"/>
            <person name="Ward D."/>
            <person name="Young S.K."/>
            <person name="Kodira C.D."/>
            <person name="Zeng Q."/>
            <person name="Koehrsen M."/>
            <person name="Alvarado L."/>
            <person name="Berlin A."/>
            <person name="Borenstein D."/>
            <person name="Chen Z."/>
            <person name="Engels R."/>
            <person name="Freedman E."/>
            <person name="Gellesch M."/>
            <person name="Goldberg J."/>
            <person name="Griggs A."/>
            <person name="Gujja S."/>
            <person name="Heiman D."/>
            <person name="Hepburn T."/>
            <person name="Howarth C."/>
            <person name="Jen D."/>
            <person name="Larson L."/>
            <person name="Lewis B."/>
            <person name="Mehta T."/>
            <person name="Park D."/>
            <person name="Pearson M."/>
            <person name="Roberts A."/>
            <person name="Saif S."/>
            <person name="Shea T."/>
            <person name="Shenoy N."/>
            <person name="Sisk P."/>
            <person name="Stolte C."/>
            <person name="Sykes S."/>
            <person name="Walk T."/>
            <person name="White J."/>
            <person name="Yandava C."/>
            <person name="Allison M.J."/>
            <person name="Lander E."/>
            <person name="Nusbaum C."/>
            <person name="Galagan J."/>
            <person name="Birren B."/>
        </authorList>
    </citation>
    <scope>NUCLEOTIDE SEQUENCE [LARGE SCALE GENOMIC DNA]</scope>
    <source>
        <strain evidence="2 3">OXCC13</strain>
    </source>
</reference>
<dbReference type="HOGENOM" id="CLU_112567_0_0_4"/>
<dbReference type="RefSeq" id="WP_005880765.1">
    <property type="nucleotide sequence ID" value="NZ_CP019430.1"/>
</dbReference>
<accession>C3X9S4</accession>
<evidence type="ECO:0000313" key="2">
    <source>
        <dbReference type="EMBL" id="EEO29950.1"/>
    </source>
</evidence>
<dbReference type="PANTHER" id="PTHR33303:SF2">
    <property type="entry name" value="COA-BINDING DOMAIN-CONTAINING PROTEIN"/>
    <property type="match status" value="1"/>
</dbReference>
<feature type="domain" description="CoA-binding" evidence="1">
    <location>
        <begin position="13"/>
        <end position="107"/>
    </location>
</feature>
<dbReference type="GeneID" id="77135056"/>
<dbReference type="OrthoDB" id="9804695at2"/>
<dbReference type="EMBL" id="GG658170">
    <property type="protein sequence ID" value="EEO29950.1"/>
    <property type="molecule type" value="Genomic_DNA"/>
</dbReference>
<evidence type="ECO:0000259" key="1">
    <source>
        <dbReference type="SMART" id="SM00881"/>
    </source>
</evidence>
<gene>
    <name evidence="2" type="ORF">OFBG_00978</name>
</gene>
<dbReference type="AlphaFoldDB" id="C3X9S4"/>
<dbReference type="eggNOG" id="COG1832">
    <property type="taxonomic scope" value="Bacteria"/>
</dbReference>
<dbReference type="SUPFAM" id="SSF51735">
    <property type="entry name" value="NAD(P)-binding Rossmann-fold domains"/>
    <property type="match status" value="1"/>
</dbReference>
<dbReference type="InterPro" id="IPR036291">
    <property type="entry name" value="NAD(P)-bd_dom_sf"/>
</dbReference>
<proteinExistence type="predicted"/>
<keyword evidence="3" id="KW-1185">Reference proteome</keyword>
<evidence type="ECO:0000313" key="3">
    <source>
        <dbReference type="Proteomes" id="UP000005089"/>
    </source>
</evidence>